<feature type="domain" description="CHK kinase-like" evidence="1">
    <location>
        <begin position="197"/>
        <end position="413"/>
    </location>
</feature>
<keyword evidence="3" id="KW-1185">Reference proteome</keyword>
<evidence type="ECO:0000313" key="2">
    <source>
        <dbReference type="EMBL" id="KAG8222237.1"/>
    </source>
</evidence>
<reference evidence="2" key="1">
    <citation type="submission" date="2013-04" db="EMBL/GenBank/DDBJ databases">
        <authorList>
            <person name="Qu J."/>
            <person name="Murali S.C."/>
            <person name="Bandaranaike D."/>
            <person name="Bellair M."/>
            <person name="Blankenburg K."/>
            <person name="Chao H."/>
            <person name="Dinh H."/>
            <person name="Doddapaneni H."/>
            <person name="Downs B."/>
            <person name="Dugan-Rocha S."/>
            <person name="Elkadiri S."/>
            <person name="Gnanaolivu R.D."/>
            <person name="Hernandez B."/>
            <person name="Javaid M."/>
            <person name="Jayaseelan J.C."/>
            <person name="Lee S."/>
            <person name="Li M."/>
            <person name="Ming W."/>
            <person name="Munidasa M."/>
            <person name="Muniz J."/>
            <person name="Nguyen L."/>
            <person name="Ongeri F."/>
            <person name="Osuji N."/>
            <person name="Pu L.-L."/>
            <person name="Puazo M."/>
            <person name="Qu C."/>
            <person name="Quiroz J."/>
            <person name="Raj R."/>
            <person name="Weissenberger G."/>
            <person name="Xin Y."/>
            <person name="Zou X."/>
            <person name="Han Y."/>
            <person name="Richards S."/>
            <person name="Worley K."/>
            <person name="Muzny D."/>
            <person name="Gibbs R."/>
        </authorList>
    </citation>
    <scope>NUCLEOTIDE SEQUENCE</scope>
    <source>
        <strain evidence="2">Sampled in the wild</strain>
    </source>
</reference>
<comment type="caution">
    <text evidence="2">The sequence shown here is derived from an EMBL/GenBank/DDBJ whole genome shotgun (WGS) entry which is preliminary data.</text>
</comment>
<dbReference type="Pfam" id="PF02958">
    <property type="entry name" value="EcKL"/>
    <property type="match status" value="1"/>
</dbReference>
<accession>A0A8K0JUS4</accession>
<dbReference type="Gene3D" id="3.90.1200.10">
    <property type="match status" value="1"/>
</dbReference>
<dbReference type="PANTHER" id="PTHR11012:SF48">
    <property type="entry name" value="CHK KINASE-LIKE DOMAIN-CONTAINING PROTEIN-RELATED"/>
    <property type="match status" value="1"/>
</dbReference>
<dbReference type="SUPFAM" id="SSF56112">
    <property type="entry name" value="Protein kinase-like (PK-like)"/>
    <property type="match status" value="1"/>
</dbReference>
<sequence length="512" mass="58961">MSHGGLRQKAVILCNARQNSRAEKLLKNFKGFATTTLQVSKLHELDDYTTQFKGSIAQLDSKMNHLSEGDLKEAISQALMSSDFKLLKYRFQRVTSEAIGYLGSHYKISVEFLYSDKEHLLHLFAKCLPQDENLKIYVKENEFFSKEAHFYICLAPQMNNLLPSELPLPIPLCYLARGPPLETCSAHNCSNDEESVIILEDLHARGYHMSNKWIPLDLPHCKLVLKALAVFHGGSFLIQKSQEKFEESQINDLDEEEVVNVDLGLIKESEFILDRNHLSSRLLRATAESTATVMIKLWPSQLKHIDYIRLVDSLWGHFQSVFSIVQPSSEYSNAVCHGNLCFYNLLFTYDKDANGITTPVDVKLVDLQMYRFAPPATDILFLIYVCTRREFRDKYLSELLSYYYKELGRTISPSVKESFMTKSEFENSVMQMKIFGIMIAIHLIPIFLRQGSETEQTKPAKCSLTQIPDILESLLSDRSEQILDNIRENPEIKERVEEIYKEYLEFIDLWGD</sequence>
<organism evidence="2 3">
    <name type="scientific">Ladona fulva</name>
    <name type="common">Scarce chaser dragonfly</name>
    <name type="synonym">Libellula fulva</name>
    <dbReference type="NCBI Taxonomy" id="123851"/>
    <lineage>
        <taxon>Eukaryota</taxon>
        <taxon>Metazoa</taxon>
        <taxon>Ecdysozoa</taxon>
        <taxon>Arthropoda</taxon>
        <taxon>Hexapoda</taxon>
        <taxon>Insecta</taxon>
        <taxon>Pterygota</taxon>
        <taxon>Palaeoptera</taxon>
        <taxon>Odonata</taxon>
        <taxon>Epiprocta</taxon>
        <taxon>Anisoptera</taxon>
        <taxon>Libelluloidea</taxon>
        <taxon>Libellulidae</taxon>
        <taxon>Ladona</taxon>
    </lineage>
</organism>
<reference evidence="2" key="2">
    <citation type="submission" date="2017-10" db="EMBL/GenBank/DDBJ databases">
        <title>Ladona fulva Genome sequencing and assembly.</title>
        <authorList>
            <person name="Murali S."/>
            <person name="Richards S."/>
            <person name="Bandaranaike D."/>
            <person name="Bellair M."/>
            <person name="Blankenburg K."/>
            <person name="Chao H."/>
            <person name="Dinh H."/>
            <person name="Doddapaneni H."/>
            <person name="Dugan-Rocha S."/>
            <person name="Elkadiri S."/>
            <person name="Gnanaolivu R."/>
            <person name="Hernandez B."/>
            <person name="Skinner E."/>
            <person name="Javaid M."/>
            <person name="Lee S."/>
            <person name="Li M."/>
            <person name="Ming W."/>
            <person name="Munidasa M."/>
            <person name="Muniz J."/>
            <person name="Nguyen L."/>
            <person name="Hughes D."/>
            <person name="Osuji N."/>
            <person name="Pu L.-L."/>
            <person name="Puazo M."/>
            <person name="Qu C."/>
            <person name="Quiroz J."/>
            <person name="Raj R."/>
            <person name="Weissenberger G."/>
            <person name="Xin Y."/>
            <person name="Zou X."/>
            <person name="Han Y."/>
            <person name="Worley K."/>
            <person name="Muzny D."/>
            <person name="Gibbs R."/>
        </authorList>
    </citation>
    <scope>NUCLEOTIDE SEQUENCE</scope>
    <source>
        <strain evidence="2">Sampled in the wild</strain>
    </source>
</reference>
<name>A0A8K0JUS4_LADFU</name>
<gene>
    <name evidence="2" type="ORF">J437_LFUL001435</name>
</gene>
<dbReference type="PANTHER" id="PTHR11012">
    <property type="entry name" value="PROTEIN KINASE-LIKE DOMAIN-CONTAINING"/>
    <property type="match status" value="1"/>
</dbReference>
<dbReference type="InterPro" id="IPR011009">
    <property type="entry name" value="Kinase-like_dom_sf"/>
</dbReference>
<dbReference type="InterPro" id="IPR015897">
    <property type="entry name" value="CHK_kinase-like"/>
</dbReference>
<dbReference type="Proteomes" id="UP000792457">
    <property type="component" value="Unassembled WGS sequence"/>
</dbReference>
<dbReference type="AlphaFoldDB" id="A0A8K0JUS4"/>
<dbReference type="SMART" id="SM00587">
    <property type="entry name" value="CHK"/>
    <property type="match status" value="1"/>
</dbReference>
<protein>
    <recommendedName>
        <fullName evidence="1">CHK kinase-like domain-containing protein</fullName>
    </recommendedName>
</protein>
<dbReference type="InterPro" id="IPR004119">
    <property type="entry name" value="EcKL"/>
</dbReference>
<dbReference type="OrthoDB" id="190089at2759"/>
<evidence type="ECO:0000259" key="1">
    <source>
        <dbReference type="SMART" id="SM00587"/>
    </source>
</evidence>
<proteinExistence type="predicted"/>
<evidence type="ECO:0000313" key="3">
    <source>
        <dbReference type="Proteomes" id="UP000792457"/>
    </source>
</evidence>
<dbReference type="EMBL" id="KZ308127">
    <property type="protein sequence ID" value="KAG8222237.1"/>
    <property type="molecule type" value="Genomic_DNA"/>
</dbReference>